<evidence type="ECO:0000256" key="2">
    <source>
        <dbReference type="ARBA" id="ARBA00006464"/>
    </source>
</evidence>
<sequence>MKKLICFTILLLADIFAIFCSLLLAVTIKNTLNPIFGISDIHQISQYINFTHIYFITLLIFFYQGIYTKHFDFWHENFIIIKSSLLSFIIIFAILALAKNLNFSRIILTLSFMILVFIAPVFKLIIKISLYKTGFWAKNAIAINTDKNFRAEIFKNHYLGYKFSRKDYDTIFIAANGLNSDKLENLIQENILNHKEVIFTPIIRDYDISNAFIFNIFNSQTNLIMLENSLLKPINRFFKVAFDYFLCILALPFLFLIFCIIAICIKLEEPHGSIFFRQKRMGQNYKEFYCYKFRSMRENGDEIMDKYLKDNPHEIEFYEKYHKYEHDPRITKIGNFLRKSSLDELPQIINVLKTDMSIVGPRPFITGEREKAGICKNDLNILLSVKPGLTGLAQILGRGNTDFKIRTQNDIWYVKNWTVYTDLIIIFKTILIVLKREGAS</sequence>
<dbReference type="GO" id="GO:0016780">
    <property type="term" value="F:phosphotransferase activity, for other substituted phosphate groups"/>
    <property type="evidence" value="ECO:0007669"/>
    <property type="project" value="TreeGrafter"/>
</dbReference>
<feature type="domain" description="Bacterial sugar transferase" evidence="9">
    <location>
        <begin position="239"/>
        <end position="435"/>
    </location>
</feature>
<proteinExistence type="inferred from homology"/>
<comment type="similarity">
    <text evidence="2">Belongs to the bacterial sugar transferase family.</text>
</comment>
<dbReference type="Pfam" id="PF02397">
    <property type="entry name" value="Bac_transf"/>
    <property type="match status" value="1"/>
</dbReference>
<keyword evidence="6 8" id="KW-1133">Transmembrane helix</keyword>
<evidence type="ECO:0000256" key="1">
    <source>
        <dbReference type="ARBA" id="ARBA00004236"/>
    </source>
</evidence>
<evidence type="ECO:0000313" key="11">
    <source>
        <dbReference type="Proteomes" id="UP000002407"/>
    </source>
</evidence>
<feature type="transmembrane region" description="Helical" evidence="8">
    <location>
        <begin position="103"/>
        <end position="126"/>
    </location>
</feature>
<dbReference type="HOGENOM" id="CLU_024920_3_5_7"/>
<keyword evidence="3" id="KW-1003">Cell membrane</keyword>
<dbReference type="OrthoDB" id="9808602at2"/>
<dbReference type="InterPro" id="IPR003362">
    <property type="entry name" value="Bact_transf"/>
</dbReference>
<name>A7I2X7_CAMHC</name>
<dbReference type="eggNOG" id="COG2148">
    <property type="taxonomic scope" value="Bacteria"/>
</dbReference>
<evidence type="ECO:0000313" key="10">
    <source>
        <dbReference type="EMBL" id="ABS50898.1"/>
    </source>
</evidence>
<gene>
    <name evidence="10" type="ordered locus">CHAB381_1318</name>
</gene>
<dbReference type="STRING" id="360107.CHAB381_1318"/>
<keyword evidence="11" id="KW-1185">Reference proteome</keyword>
<evidence type="ECO:0000256" key="7">
    <source>
        <dbReference type="ARBA" id="ARBA00023136"/>
    </source>
</evidence>
<evidence type="ECO:0000256" key="5">
    <source>
        <dbReference type="ARBA" id="ARBA00022692"/>
    </source>
</evidence>
<dbReference type="AlphaFoldDB" id="A7I2X7"/>
<accession>A7I2X7</accession>
<evidence type="ECO:0000259" key="9">
    <source>
        <dbReference type="Pfam" id="PF02397"/>
    </source>
</evidence>
<dbReference type="RefSeq" id="WP_012109169.1">
    <property type="nucleotide sequence ID" value="NC_009714.1"/>
</dbReference>
<protein>
    <submittedName>
        <fullName evidence="10">Galactosyl transferase CpsE</fullName>
        <ecNumber evidence="10">2.7.8.-</ecNumber>
    </submittedName>
</protein>
<keyword evidence="7 8" id="KW-0472">Membrane</keyword>
<keyword evidence="4 10" id="KW-0808">Transferase</keyword>
<dbReference type="Proteomes" id="UP000002407">
    <property type="component" value="Chromosome"/>
</dbReference>
<reference evidence="11" key="1">
    <citation type="submission" date="2007-07" db="EMBL/GenBank/DDBJ databases">
        <title>Complete genome sequence of Campylobacter hominis ATCC BAA-381, a commensal isolated from the human gastrointestinal tract.</title>
        <authorList>
            <person name="Fouts D.E."/>
            <person name="Mongodin E.F."/>
            <person name="Puiu D."/>
            <person name="Sebastian Y."/>
            <person name="Miller W.G."/>
            <person name="Mandrell R.E."/>
            <person name="Nelson K.E."/>
        </authorList>
    </citation>
    <scope>NUCLEOTIDE SEQUENCE [LARGE SCALE GENOMIC DNA]</scope>
    <source>
        <strain evidence="11">ATCC BAA-381 / DSM 21671 / CCUG 45161 / LMG 19568 / NCTC 13146 / CH001A</strain>
    </source>
</reference>
<evidence type="ECO:0000256" key="4">
    <source>
        <dbReference type="ARBA" id="ARBA00022679"/>
    </source>
</evidence>
<dbReference type="EC" id="2.7.8.-" evidence="10"/>
<feature type="transmembrane region" description="Helical" evidence="8">
    <location>
        <begin position="241"/>
        <end position="263"/>
    </location>
</feature>
<dbReference type="PANTHER" id="PTHR30576:SF4">
    <property type="entry name" value="UNDECAPRENYL-PHOSPHATE GALACTOSE PHOSPHOTRANSFERASE"/>
    <property type="match status" value="1"/>
</dbReference>
<dbReference type="KEGG" id="cha:CHAB381_1318"/>
<evidence type="ECO:0000256" key="8">
    <source>
        <dbReference type="SAM" id="Phobius"/>
    </source>
</evidence>
<comment type="subcellular location">
    <subcellularLocation>
        <location evidence="1">Cell membrane</location>
    </subcellularLocation>
</comment>
<evidence type="ECO:0000256" key="6">
    <source>
        <dbReference type="ARBA" id="ARBA00022989"/>
    </source>
</evidence>
<feature type="transmembrane region" description="Helical" evidence="8">
    <location>
        <begin position="49"/>
        <end position="67"/>
    </location>
</feature>
<dbReference type="PANTHER" id="PTHR30576">
    <property type="entry name" value="COLANIC BIOSYNTHESIS UDP-GLUCOSE LIPID CARRIER TRANSFERASE"/>
    <property type="match status" value="1"/>
</dbReference>
<dbReference type="GO" id="GO:0005886">
    <property type="term" value="C:plasma membrane"/>
    <property type="evidence" value="ECO:0007669"/>
    <property type="project" value="UniProtKB-SubCell"/>
</dbReference>
<feature type="transmembrane region" description="Helical" evidence="8">
    <location>
        <begin position="79"/>
        <end position="97"/>
    </location>
</feature>
<dbReference type="EMBL" id="CP000776">
    <property type="protein sequence ID" value="ABS50898.1"/>
    <property type="molecule type" value="Genomic_DNA"/>
</dbReference>
<organism evidence="10 11">
    <name type="scientific">Campylobacter hominis (strain ATCC BAA-381 / DSM 21671 / CCUG 45161 / LMG 19568 / NCTC 13146 / CH001A)</name>
    <dbReference type="NCBI Taxonomy" id="360107"/>
    <lineage>
        <taxon>Bacteria</taxon>
        <taxon>Pseudomonadati</taxon>
        <taxon>Campylobacterota</taxon>
        <taxon>Epsilonproteobacteria</taxon>
        <taxon>Campylobacterales</taxon>
        <taxon>Campylobacteraceae</taxon>
        <taxon>Campylobacter</taxon>
    </lineage>
</organism>
<evidence type="ECO:0000256" key="3">
    <source>
        <dbReference type="ARBA" id="ARBA00022475"/>
    </source>
</evidence>
<keyword evidence="5 8" id="KW-0812">Transmembrane</keyword>